<dbReference type="HOGENOM" id="CLU_261535_0_0_1"/>
<feature type="compositionally biased region" description="Low complexity" evidence="1">
    <location>
        <begin position="11"/>
        <end position="21"/>
    </location>
</feature>
<name>A0A0D0DXT6_9AGAM</name>
<feature type="compositionally biased region" description="Polar residues" evidence="1">
    <location>
        <begin position="722"/>
        <end position="734"/>
    </location>
</feature>
<reference evidence="2 3" key="1">
    <citation type="submission" date="2014-04" db="EMBL/GenBank/DDBJ databases">
        <authorList>
            <consortium name="DOE Joint Genome Institute"/>
            <person name="Kuo A."/>
            <person name="Kohler A."/>
            <person name="Jargeat P."/>
            <person name="Nagy L.G."/>
            <person name="Floudas D."/>
            <person name="Copeland A."/>
            <person name="Barry K.W."/>
            <person name="Cichocki N."/>
            <person name="Veneault-Fourrey C."/>
            <person name="LaButti K."/>
            <person name="Lindquist E.A."/>
            <person name="Lipzen A."/>
            <person name="Lundell T."/>
            <person name="Morin E."/>
            <person name="Murat C."/>
            <person name="Sun H."/>
            <person name="Tunlid A."/>
            <person name="Henrissat B."/>
            <person name="Grigoriev I.V."/>
            <person name="Hibbett D.S."/>
            <person name="Martin F."/>
            <person name="Nordberg H.P."/>
            <person name="Cantor M.N."/>
            <person name="Hua S.X."/>
        </authorList>
    </citation>
    <scope>NUCLEOTIDE SEQUENCE [LARGE SCALE GENOMIC DNA]</scope>
    <source>
        <strain evidence="2 3">Ve08.2h10</strain>
    </source>
</reference>
<evidence type="ECO:0000313" key="2">
    <source>
        <dbReference type="EMBL" id="KIL00419.1"/>
    </source>
</evidence>
<evidence type="ECO:0000256" key="1">
    <source>
        <dbReference type="SAM" id="MobiDB-lite"/>
    </source>
</evidence>
<feature type="region of interest" description="Disordered" evidence="1">
    <location>
        <begin position="680"/>
        <end position="769"/>
    </location>
</feature>
<feature type="region of interest" description="Disordered" evidence="1">
    <location>
        <begin position="575"/>
        <end position="632"/>
    </location>
</feature>
<protein>
    <submittedName>
        <fullName evidence="2">Uncharacterized protein</fullName>
    </submittedName>
</protein>
<feature type="compositionally biased region" description="Basic and acidic residues" evidence="1">
    <location>
        <begin position="1031"/>
        <end position="1053"/>
    </location>
</feature>
<feature type="compositionally biased region" description="Low complexity" evidence="1">
    <location>
        <begin position="64"/>
        <end position="74"/>
    </location>
</feature>
<feature type="region of interest" description="Disordered" evidence="1">
    <location>
        <begin position="445"/>
        <end position="470"/>
    </location>
</feature>
<feature type="compositionally biased region" description="Polar residues" evidence="1">
    <location>
        <begin position="759"/>
        <end position="769"/>
    </location>
</feature>
<keyword evidence="3" id="KW-1185">Reference proteome</keyword>
<feature type="compositionally biased region" description="Basic and acidic residues" evidence="1">
    <location>
        <begin position="1072"/>
        <end position="1081"/>
    </location>
</feature>
<feature type="region of interest" description="Disordered" evidence="1">
    <location>
        <begin position="311"/>
        <end position="414"/>
    </location>
</feature>
<proteinExistence type="predicted"/>
<dbReference type="OrthoDB" id="2148418at2759"/>
<feature type="compositionally biased region" description="Polar residues" evidence="1">
    <location>
        <begin position="1"/>
        <end position="10"/>
    </location>
</feature>
<feature type="compositionally biased region" description="Polar residues" evidence="1">
    <location>
        <begin position="947"/>
        <end position="962"/>
    </location>
</feature>
<accession>A0A0D0DXT6</accession>
<feature type="compositionally biased region" description="Basic residues" evidence="1">
    <location>
        <begin position="935"/>
        <end position="946"/>
    </location>
</feature>
<feature type="region of interest" description="Disordered" evidence="1">
    <location>
        <begin position="1022"/>
        <end position="1104"/>
    </location>
</feature>
<dbReference type="EMBL" id="KN824834">
    <property type="protein sequence ID" value="KIL00419.1"/>
    <property type="molecule type" value="Genomic_DNA"/>
</dbReference>
<feature type="region of interest" description="Disordered" evidence="1">
    <location>
        <begin position="805"/>
        <end position="835"/>
    </location>
</feature>
<dbReference type="AlphaFoldDB" id="A0A0D0DXT6"/>
<dbReference type="InParanoid" id="A0A0D0DXT6"/>
<feature type="compositionally biased region" description="Basic residues" evidence="1">
    <location>
        <begin position="392"/>
        <end position="401"/>
    </location>
</feature>
<feature type="compositionally biased region" description="Polar residues" evidence="1">
    <location>
        <begin position="402"/>
        <end position="414"/>
    </location>
</feature>
<feature type="region of interest" description="Disordered" evidence="1">
    <location>
        <begin position="60"/>
        <end position="150"/>
    </location>
</feature>
<feature type="region of interest" description="Disordered" evidence="1">
    <location>
        <begin position="850"/>
        <end position="978"/>
    </location>
</feature>
<feature type="compositionally biased region" description="Polar residues" evidence="1">
    <location>
        <begin position="377"/>
        <end position="387"/>
    </location>
</feature>
<organism evidence="2 3">
    <name type="scientific">Paxillus rubicundulus Ve08.2h10</name>
    <dbReference type="NCBI Taxonomy" id="930991"/>
    <lineage>
        <taxon>Eukaryota</taxon>
        <taxon>Fungi</taxon>
        <taxon>Dikarya</taxon>
        <taxon>Basidiomycota</taxon>
        <taxon>Agaricomycotina</taxon>
        <taxon>Agaricomycetes</taxon>
        <taxon>Agaricomycetidae</taxon>
        <taxon>Boletales</taxon>
        <taxon>Paxilineae</taxon>
        <taxon>Paxillaceae</taxon>
        <taxon>Paxillus</taxon>
    </lineage>
</organism>
<reference evidence="3" key="2">
    <citation type="submission" date="2015-01" db="EMBL/GenBank/DDBJ databases">
        <title>Evolutionary Origins and Diversification of the Mycorrhizal Mutualists.</title>
        <authorList>
            <consortium name="DOE Joint Genome Institute"/>
            <consortium name="Mycorrhizal Genomics Consortium"/>
            <person name="Kohler A."/>
            <person name="Kuo A."/>
            <person name="Nagy L.G."/>
            <person name="Floudas D."/>
            <person name="Copeland A."/>
            <person name="Barry K.W."/>
            <person name="Cichocki N."/>
            <person name="Veneault-Fourrey C."/>
            <person name="LaButti K."/>
            <person name="Lindquist E.A."/>
            <person name="Lipzen A."/>
            <person name="Lundell T."/>
            <person name="Morin E."/>
            <person name="Murat C."/>
            <person name="Riley R."/>
            <person name="Ohm R."/>
            <person name="Sun H."/>
            <person name="Tunlid A."/>
            <person name="Henrissat B."/>
            <person name="Grigoriev I.V."/>
            <person name="Hibbett D.S."/>
            <person name="Martin F."/>
        </authorList>
    </citation>
    <scope>NUCLEOTIDE SEQUENCE [LARGE SCALE GENOMIC DNA]</scope>
    <source>
        <strain evidence="3">Ve08.2h10</strain>
    </source>
</reference>
<sequence>METTIQCTTNSPTSTATGSDTSDTDAVDSSSPRVYFGPLQSPENKFIARDVVRRQALKTGAFGSPVRRSPRLSCLPPPQPPQDGRNIRDQDEGSDDDSDSMNDVTAQLSREETPENDPLPADEPSSVLASKIMRAQDNPSPPPQHSAHPGINYVPGKDGQFPLLDISAPPSPFRAINLFERLNQLTAPPFEPLRGSPALALGNPPPELPKPGNISQPDLISFESCSPSAISLPEHTQSAAPAALHTNHNMSSTHSTVDDLLSQSPERGSALISCVGTVEQEASSSKIGSGIYEQTITEVIGSSSIPIVISSFDPNTTSISDDRPRTPLRRSARQSGTRTPPLTPGVKACLSPRLKGKALSPTAEENVLSKEDCNEAELSSSAGSDDLSTVKERHKGKRRATSNKGVNNASYQKLGSLSPRSADVLTGLFTSIEPTPSIEQTFVSLESAQSVPTPSTPPPAPKPSAPHPDFSRTVVRRPVLAPTPVRAHGNVLNMPSSHKFSCTVEDTSSTPARRVPIQDALESGAPSIQKAVHFSTVVDLSQTGRSLTIRAPVFTRPALDDPARSPAKRVPIADLLASPAKGTQSSRSPTRLGLRVRSASVEPRPIGPIPSRSRSVEPSPTFSRLDVGGKGKEPIFPKLSATPRSGSKLPFPLIPSQKSRSGLPHAIPEEDENVVTRARSPAASPGTAVQSCTKSQLKVPSASSRIPRIGNKPYTRPPSKNGKVSTNATPSKASTIAPPFKAARNGSGTGNSSSGESSAQIANGQQPQNISVPAALKRKRGAEAVISPPSSQLVMMRQVVPGMLGGKYAPKPTPNSASRFQAPAEVSPQKPPPPMKFRKVVDGMMSVRYAPAKSNSTEPEPVESLPLPRSHILTEPSSSLTEGPPEEKFPFTPPPGSHEDDTSNFSPTRAEVSETNIALDFSPSYDNVDRDRPSSHLRRTPRRRKPAQQQYVLDVFSTNNPSRPLPVRRKPHPRTEADGFMGLSATALKALTTSNTTKNQQTVATLEIEVIRKGGLRPESPTVKVRTILQKQRDERDVRRRERAERRLRKSEDDVGASDTEGATEYGDESLLDTHTDHDGNDGAIPRKHRRGPGEDEDYETPQRPECSVKKLRFGEVVDEETKAVKQVKWHRGLSTAVYLDDLHPKPTSQPKDFVIGKGCLAPTSKDLRLDPLGNLLGTVNDLSPELIPEQIVVKKFLYDNDVEPEPVPVKITRSRSKKGRS</sequence>
<dbReference type="STRING" id="930991.A0A0D0DXT6"/>
<feature type="compositionally biased region" description="Pro residues" evidence="1">
    <location>
        <begin position="454"/>
        <end position="466"/>
    </location>
</feature>
<gene>
    <name evidence="2" type="ORF">PAXRUDRAFT_8226</name>
</gene>
<feature type="region of interest" description="Disordered" evidence="1">
    <location>
        <begin position="1"/>
        <end position="41"/>
    </location>
</feature>
<feature type="compositionally biased region" description="Polar residues" evidence="1">
    <location>
        <begin position="687"/>
        <end position="704"/>
    </location>
</feature>
<evidence type="ECO:0000313" key="3">
    <source>
        <dbReference type="Proteomes" id="UP000054538"/>
    </source>
</evidence>
<dbReference type="Proteomes" id="UP000054538">
    <property type="component" value="Unassembled WGS sequence"/>
</dbReference>